<reference evidence="1 2" key="1">
    <citation type="submission" date="2024-02" db="EMBL/GenBank/DDBJ databases">
        <authorList>
            <person name="Chen Y."/>
            <person name="Shah S."/>
            <person name="Dougan E. K."/>
            <person name="Thang M."/>
            <person name="Chan C."/>
        </authorList>
    </citation>
    <scope>NUCLEOTIDE SEQUENCE [LARGE SCALE GENOMIC DNA]</scope>
</reference>
<feature type="non-terminal residue" evidence="1">
    <location>
        <position position="68"/>
    </location>
</feature>
<dbReference type="EMBL" id="CAXAMM010016670">
    <property type="protein sequence ID" value="CAK9039626.1"/>
    <property type="molecule type" value="Genomic_DNA"/>
</dbReference>
<evidence type="ECO:0000313" key="2">
    <source>
        <dbReference type="Proteomes" id="UP001642464"/>
    </source>
</evidence>
<evidence type="ECO:0000313" key="1">
    <source>
        <dbReference type="EMBL" id="CAK9039626.1"/>
    </source>
</evidence>
<gene>
    <name evidence="1" type="ORF">SCF082_LOCUS23189</name>
</gene>
<sequence length="68" mass="7245">ELLPRINRLSKQYFWGGDQSGAALHYHVSAFNALFIGEKATAGVGCLGRGEKAGGKAMGVSLDLPKQR</sequence>
<feature type="non-terminal residue" evidence="1">
    <location>
        <position position="1"/>
    </location>
</feature>
<accession>A0ABP0LKA9</accession>
<name>A0ABP0LKA9_9DINO</name>
<evidence type="ECO:0008006" key="3">
    <source>
        <dbReference type="Google" id="ProtNLM"/>
    </source>
</evidence>
<organism evidence="1 2">
    <name type="scientific">Durusdinium trenchii</name>
    <dbReference type="NCBI Taxonomy" id="1381693"/>
    <lineage>
        <taxon>Eukaryota</taxon>
        <taxon>Sar</taxon>
        <taxon>Alveolata</taxon>
        <taxon>Dinophyceae</taxon>
        <taxon>Suessiales</taxon>
        <taxon>Symbiodiniaceae</taxon>
        <taxon>Durusdinium</taxon>
    </lineage>
</organism>
<proteinExistence type="predicted"/>
<keyword evidence="2" id="KW-1185">Reference proteome</keyword>
<dbReference type="Proteomes" id="UP001642464">
    <property type="component" value="Unassembled WGS sequence"/>
</dbReference>
<comment type="caution">
    <text evidence="1">The sequence shown here is derived from an EMBL/GenBank/DDBJ whole genome shotgun (WGS) entry which is preliminary data.</text>
</comment>
<protein>
    <recommendedName>
        <fullName evidence="3">Mannose-6-phosphate isomerase</fullName>
    </recommendedName>
</protein>